<dbReference type="OrthoDB" id="321327at2"/>
<dbReference type="Pfam" id="PF02678">
    <property type="entry name" value="Pirin"/>
    <property type="match status" value="1"/>
</dbReference>
<accession>A0A3N0C2G0</accession>
<proteinExistence type="inferred from homology"/>
<evidence type="ECO:0000256" key="3">
    <source>
        <dbReference type="RuleBase" id="RU003457"/>
    </source>
</evidence>
<dbReference type="Proteomes" id="UP000274046">
    <property type="component" value="Unassembled WGS sequence"/>
</dbReference>
<reference evidence="5 6" key="1">
    <citation type="submission" date="2018-10" db="EMBL/GenBank/DDBJ databases">
        <title>Genome sequencing of Pedobacter jejuensis TNB23.</title>
        <authorList>
            <person name="Cho Y.-J."/>
            <person name="Cho A."/>
            <person name="Kim O.-S."/>
        </authorList>
    </citation>
    <scope>NUCLEOTIDE SEQUENCE [LARGE SCALE GENOMIC DNA]</scope>
    <source>
        <strain evidence="5 6">TNB23</strain>
    </source>
</reference>
<dbReference type="GO" id="GO:0046872">
    <property type="term" value="F:metal ion binding"/>
    <property type="evidence" value="ECO:0007669"/>
    <property type="project" value="UniProtKB-KW"/>
</dbReference>
<dbReference type="InterPro" id="IPR014710">
    <property type="entry name" value="RmlC-like_jellyroll"/>
</dbReference>
<dbReference type="InterPro" id="IPR003829">
    <property type="entry name" value="Pirin_N_dom"/>
</dbReference>
<evidence type="ECO:0000256" key="2">
    <source>
        <dbReference type="PIRSR" id="PIRSR006232-1"/>
    </source>
</evidence>
<sequence>MIQIIDKSAQFNTTIFNGNFVVNKPVANGFSQTISPYSSLFYWSHAVATNDCEFGLHPHEGFEIMTFILEGKVSHFDTASKVWTPLQTGDFQIIQSNSGIQHQERIAKGTRSFQIWFDPNFYKAIKENPAYLDYHSEHFPTAVENGVDTITYIGQQSKAVSITPNLTIKKLTFASTTKISLPLDETSSYTFYVLDGTGLVNKQRVKKDDAIRISNTQQLEIDFVGQLFYIQTPTVLNYSPIWTA</sequence>
<gene>
    <name evidence="5" type="ORF">D7004_01495</name>
</gene>
<keyword evidence="2" id="KW-0479">Metal-binding</keyword>
<feature type="domain" description="Pirin N-terminal" evidence="4">
    <location>
        <begin position="51"/>
        <end position="116"/>
    </location>
</feature>
<organism evidence="5 6">
    <name type="scientific">Pedobacter jejuensis</name>
    <dbReference type="NCBI Taxonomy" id="1268550"/>
    <lineage>
        <taxon>Bacteria</taxon>
        <taxon>Pseudomonadati</taxon>
        <taxon>Bacteroidota</taxon>
        <taxon>Sphingobacteriia</taxon>
        <taxon>Sphingobacteriales</taxon>
        <taxon>Sphingobacteriaceae</taxon>
        <taxon>Pedobacter</taxon>
    </lineage>
</organism>
<evidence type="ECO:0000259" key="4">
    <source>
        <dbReference type="Pfam" id="PF02678"/>
    </source>
</evidence>
<dbReference type="PANTHER" id="PTHR13903:SF8">
    <property type="entry name" value="PIRIN"/>
    <property type="match status" value="1"/>
</dbReference>
<feature type="binding site" evidence="2">
    <location>
        <position position="57"/>
    </location>
    <ligand>
        <name>Fe cation</name>
        <dbReference type="ChEBI" id="CHEBI:24875"/>
    </ligand>
</feature>
<dbReference type="InterPro" id="IPR011051">
    <property type="entry name" value="RmlC_Cupin_sf"/>
</dbReference>
<dbReference type="SUPFAM" id="SSF51182">
    <property type="entry name" value="RmlC-like cupins"/>
    <property type="match status" value="1"/>
</dbReference>
<keyword evidence="2" id="KW-0408">Iron</keyword>
<comment type="cofactor">
    <cofactor evidence="2">
        <name>Fe cation</name>
        <dbReference type="ChEBI" id="CHEBI:24875"/>
    </cofactor>
    <text evidence="2">Binds 1 Fe cation per subunit.</text>
</comment>
<dbReference type="PIRSF" id="PIRSF006232">
    <property type="entry name" value="Pirin"/>
    <property type="match status" value="1"/>
</dbReference>
<keyword evidence="6" id="KW-1185">Reference proteome</keyword>
<protein>
    <recommendedName>
        <fullName evidence="4">Pirin N-terminal domain-containing protein</fullName>
    </recommendedName>
</protein>
<dbReference type="RefSeq" id="WP_123204102.1">
    <property type="nucleotide sequence ID" value="NZ_RBEE01000002.1"/>
</dbReference>
<evidence type="ECO:0000313" key="5">
    <source>
        <dbReference type="EMBL" id="RNL56591.1"/>
    </source>
</evidence>
<dbReference type="AlphaFoldDB" id="A0A3N0C2G0"/>
<feature type="binding site" evidence="2">
    <location>
        <position position="104"/>
    </location>
    <ligand>
        <name>Fe cation</name>
        <dbReference type="ChEBI" id="CHEBI:24875"/>
    </ligand>
</feature>
<feature type="binding site" evidence="2">
    <location>
        <position position="102"/>
    </location>
    <ligand>
        <name>Fe cation</name>
        <dbReference type="ChEBI" id="CHEBI:24875"/>
    </ligand>
</feature>
<comment type="similarity">
    <text evidence="1 3">Belongs to the pirin family.</text>
</comment>
<dbReference type="Gene3D" id="2.60.120.10">
    <property type="entry name" value="Jelly Rolls"/>
    <property type="match status" value="1"/>
</dbReference>
<dbReference type="EMBL" id="RBEE01000002">
    <property type="protein sequence ID" value="RNL56591.1"/>
    <property type="molecule type" value="Genomic_DNA"/>
</dbReference>
<evidence type="ECO:0000313" key="6">
    <source>
        <dbReference type="Proteomes" id="UP000274046"/>
    </source>
</evidence>
<comment type="caution">
    <text evidence="5">The sequence shown here is derived from an EMBL/GenBank/DDBJ whole genome shotgun (WGS) entry which is preliminary data.</text>
</comment>
<dbReference type="InterPro" id="IPR012093">
    <property type="entry name" value="Pirin"/>
</dbReference>
<feature type="binding site" evidence="2">
    <location>
        <position position="59"/>
    </location>
    <ligand>
        <name>Fe cation</name>
        <dbReference type="ChEBI" id="CHEBI:24875"/>
    </ligand>
</feature>
<evidence type="ECO:0000256" key="1">
    <source>
        <dbReference type="ARBA" id="ARBA00008416"/>
    </source>
</evidence>
<dbReference type="PANTHER" id="PTHR13903">
    <property type="entry name" value="PIRIN-RELATED"/>
    <property type="match status" value="1"/>
</dbReference>
<name>A0A3N0C2G0_9SPHI</name>